<gene>
    <name evidence="4" type="ORF">SAMN06297251_1023</name>
</gene>
<dbReference type="UniPathway" id="UPA00148"/>
<protein>
    <submittedName>
        <fullName evidence="4">Precorrin-6A reductase</fullName>
    </submittedName>
</protein>
<evidence type="ECO:0000256" key="2">
    <source>
        <dbReference type="ARBA" id="ARBA00022573"/>
    </source>
</evidence>
<dbReference type="PROSITE" id="PS51014">
    <property type="entry name" value="COBK_CBIJ"/>
    <property type="match status" value="1"/>
</dbReference>
<dbReference type="NCBIfam" id="NF005968">
    <property type="entry name" value="PRK08057.1-2"/>
    <property type="match status" value="1"/>
</dbReference>
<evidence type="ECO:0000256" key="1">
    <source>
        <dbReference type="ARBA" id="ARBA00004953"/>
    </source>
</evidence>
<keyword evidence="3" id="KW-0560">Oxidoreductase</keyword>
<evidence type="ECO:0000256" key="3">
    <source>
        <dbReference type="ARBA" id="ARBA00023002"/>
    </source>
</evidence>
<name>A0A1W1YV24_9HYPH</name>
<accession>A0A1W1YV24</accession>
<evidence type="ECO:0000313" key="4">
    <source>
        <dbReference type="EMBL" id="SMC40037.1"/>
    </source>
</evidence>
<proteinExistence type="predicted"/>
<dbReference type="Pfam" id="PF02571">
    <property type="entry name" value="CbiJ"/>
    <property type="match status" value="1"/>
</dbReference>
<reference evidence="4 5" key="1">
    <citation type="submission" date="2017-04" db="EMBL/GenBank/DDBJ databases">
        <authorList>
            <person name="Afonso C.L."/>
            <person name="Miller P.J."/>
            <person name="Scott M.A."/>
            <person name="Spackman E."/>
            <person name="Goraichik I."/>
            <person name="Dimitrov K.M."/>
            <person name="Suarez D.L."/>
            <person name="Swayne D.E."/>
        </authorList>
    </citation>
    <scope>NUCLEOTIDE SEQUENCE [LARGE SCALE GENOMIC DNA]</scope>
    <source>
        <strain evidence="4 5">CGMCC 1.10972</strain>
    </source>
</reference>
<organism evidence="4 5">
    <name type="scientific">Fulvimarina manganoxydans</name>
    <dbReference type="NCBI Taxonomy" id="937218"/>
    <lineage>
        <taxon>Bacteria</taxon>
        <taxon>Pseudomonadati</taxon>
        <taxon>Pseudomonadota</taxon>
        <taxon>Alphaproteobacteria</taxon>
        <taxon>Hyphomicrobiales</taxon>
        <taxon>Aurantimonadaceae</taxon>
        <taxon>Fulvimarina</taxon>
    </lineage>
</organism>
<dbReference type="PANTHER" id="PTHR36925:SF1">
    <property type="entry name" value="COBALT-PRECORRIN-6A REDUCTASE"/>
    <property type="match status" value="1"/>
</dbReference>
<dbReference type="RefSeq" id="WP_084408480.1">
    <property type="nucleotide sequence ID" value="NZ_FWXR01000002.1"/>
</dbReference>
<keyword evidence="5" id="KW-1185">Reference proteome</keyword>
<dbReference type="STRING" id="937218.SAMN06297251_1023"/>
<dbReference type="InterPro" id="IPR003723">
    <property type="entry name" value="Precorrin-6x_reduct"/>
</dbReference>
<dbReference type="OrthoDB" id="5183775at2"/>
<dbReference type="PANTHER" id="PTHR36925">
    <property type="entry name" value="COBALT-PRECORRIN-6A REDUCTASE"/>
    <property type="match status" value="1"/>
</dbReference>
<keyword evidence="2" id="KW-0169">Cobalamin biosynthesis</keyword>
<comment type="pathway">
    <text evidence="1">Cofactor biosynthesis; adenosylcobalamin biosynthesis.</text>
</comment>
<dbReference type="EMBL" id="FWXR01000002">
    <property type="protein sequence ID" value="SMC40037.1"/>
    <property type="molecule type" value="Genomic_DNA"/>
</dbReference>
<sequence>MRTLDGEDGRDAPKRVLLLGGTAEANALAKALGDLPASQVRVCLSLAGRTRQPSCPPGIELRIGGFGGVDGLLAHLIEQRIDHLIDATHPFAKQMAAHAAAAASRAEIPLLKLLRQAWAPMPGDQWTLVEDETAAISALPFAARPFVALGRQHLSPLALRPDLRPVLRMIEPLETRVHPKAEVILAGPSKTPGEEAVVFRRLGITHLICRNAGGLASYPKVEAARQLGLPVMMISRPPAPGHGIIKAHVSEIVAHLMSA</sequence>
<dbReference type="Proteomes" id="UP000192656">
    <property type="component" value="Unassembled WGS sequence"/>
</dbReference>
<dbReference type="GO" id="GO:0016994">
    <property type="term" value="F:precorrin-6A reductase activity"/>
    <property type="evidence" value="ECO:0007669"/>
    <property type="project" value="InterPro"/>
</dbReference>
<evidence type="ECO:0000313" key="5">
    <source>
        <dbReference type="Proteomes" id="UP000192656"/>
    </source>
</evidence>
<dbReference type="AlphaFoldDB" id="A0A1W1YV24"/>
<dbReference type="GO" id="GO:0009236">
    <property type="term" value="P:cobalamin biosynthetic process"/>
    <property type="evidence" value="ECO:0007669"/>
    <property type="project" value="UniProtKB-UniPathway"/>
</dbReference>